<evidence type="ECO:0000313" key="4">
    <source>
        <dbReference type="EMBL" id="OIQ92404.1"/>
    </source>
</evidence>
<dbReference type="AlphaFoldDB" id="A0A1J5RJX1"/>
<dbReference type="SUPFAM" id="SSF54523">
    <property type="entry name" value="Pili subunits"/>
    <property type="match status" value="1"/>
</dbReference>
<dbReference type="EMBL" id="MLJW01000232">
    <property type="protein sequence ID" value="OIQ92404.1"/>
    <property type="molecule type" value="Genomic_DNA"/>
</dbReference>
<keyword evidence="1" id="KW-0488">Methylation</keyword>
<dbReference type="Gene3D" id="3.30.700.10">
    <property type="entry name" value="Glycoprotein, Type 4 Pilin"/>
    <property type="match status" value="1"/>
</dbReference>
<keyword evidence="2" id="KW-0812">Transmembrane</keyword>
<feature type="domain" description="Type II secretion system protein GspG C-terminal" evidence="3">
    <location>
        <begin position="35"/>
        <end position="129"/>
    </location>
</feature>
<dbReference type="InterPro" id="IPR045584">
    <property type="entry name" value="Pilin-like"/>
</dbReference>
<dbReference type="InterPro" id="IPR013545">
    <property type="entry name" value="T2SS_protein-GspG_C"/>
</dbReference>
<accession>A0A1J5RJX1</accession>
<dbReference type="PRINTS" id="PR00813">
    <property type="entry name" value="BCTERIALGSPG"/>
</dbReference>
<comment type="caution">
    <text evidence="4">The sequence shown here is derived from an EMBL/GenBank/DDBJ whole genome shotgun (WGS) entry which is preliminary data.</text>
</comment>
<dbReference type="Pfam" id="PF08334">
    <property type="entry name" value="T2SSG"/>
    <property type="match status" value="1"/>
</dbReference>
<proteinExistence type="predicted"/>
<dbReference type="InterPro" id="IPR000983">
    <property type="entry name" value="Bac_GSPG_pilin"/>
</dbReference>
<keyword evidence="2" id="KW-1133">Transmembrane helix</keyword>
<evidence type="ECO:0000259" key="3">
    <source>
        <dbReference type="Pfam" id="PF08334"/>
    </source>
</evidence>
<dbReference type="GO" id="GO:0015627">
    <property type="term" value="C:type II protein secretion system complex"/>
    <property type="evidence" value="ECO:0007669"/>
    <property type="project" value="InterPro"/>
</dbReference>
<protein>
    <submittedName>
        <fullName evidence="4">Type II secretion system protein G</fullName>
    </submittedName>
</protein>
<reference evidence="4" key="1">
    <citation type="submission" date="2016-10" db="EMBL/GenBank/DDBJ databases">
        <title>Sequence of Gallionella enrichment culture.</title>
        <authorList>
            <person name="Poehlein A."/>
            <person name="Muehling M."/>
            <person name="Daniel R."/>
        </authorList>
    </citation>
    <scope>NUCLEOTIDE SEQUENCE</scope>
</reference>
<gene>
    <name evidence="4" type="primary">xcpT_12</name>
    <name evidence="4" type="ORF">GALL_256250</name>
</gene>
<name>A0A1J5RJX1_9ZZZZ</name>
<dbReference type="Pfam" id="PF07963">
    <property type="entry name" value="N_methyl"/>
    <property type="match status" value="1"/>
</dbReference>
<organism evidence="4">
    <name type="scientific">mine drainage metagenome</name>
    <dbReference type="NCBI Taxonomy" id="410659"/>
    <lineage>
        <taxon>unclassified sequences</taxon>
        <taxon>metagenomes</taxon>
        <taxon>ecological metagenomes</taxon>
    </lineage>
</organism>
<evidence type="ECO:0000256" key="1">
    <source>
        <dbReference type="ARBA" id="ARBA00022481"/>
    </source>
</evidence>
<dbReference type="InterPro" id="IPR012902">
    <property type="entry name" value="N_methyl_site"/>
</dbReference>
<keyword evidence="2" id="KW-0472">Membrane</keyword>
<feature type="transmembrane region" description="Helical" evidence="2">
    <location>
        <begin position="12"/>
        <end position="30"/>
    </location>
</feature>
<sequence length="214" mass="22841">MALKKYTSGFTLVEMAIVLIIMGFIIGAFVTPLTVQVEQSHIAEARKDLAEIKEALLGYAAVNGTLPCPDTNGDGIVDGCLNTNATATTGGNLPWSTLGVKSKDPWGQAYQYRVNNAFTTTFNLSTVGSGAGIIKICTDSTCAATESSNVPLIVFSYGKNGAIQPPISLDEQENANLDGIFVNHDFVQDGFDDVLMWISINVLMNRMVTVGKLP</sequence>
<dbReference type="GO" id="GO:0015628">
    <property type="term" value="P:protein secretion by the type II secretion system"/>
    <property type="evidence" value="ECO:0007669"/>
    <property type="project" value="InterPro"/>
</dbReference>
<evidence type="ECO:0000256" key="2">
    <source>
        <dbReference type="SAM" id="Phobius"/>
    </source>
</evidence>
<dbReference type="NCBIfam" id="TIGR02532">
    <property type="entry name" value="IV_pilin_GFxxxE"/>
    <property type="match status" value="1"/>
</dbReference>